<dbReference type="GO" id="GO:0003691">
    <property type="term" value="F:double-stranded telomeric DNA binding"/>
    <property type="evidence" value="ECO:0007669"/>
    <property type="project" value="TreeGrafter"/>
</dbReference>
<proteinExistence type="predicted"/>
<evidence type="ECO:0000313" key="10">
    <source>
        <dbReference type="Proteomes" id="UP000824540"/>
    </source>
</evidence>
<keyword evidence="2" id="KW-0158">Chromosome</keyword>
<dbReference type="PROSITE" id="PS51294">
    <property type="entry name" value="HTH_MYB"/>
    <property type="match status" value="2"/>
</dbReference>
<dbReference type="Pfam" id="PF00249">
    <property type="entry name" value="Myb_DNA-binding"/>
    <property type="match status" value="2"/>
</dbReference>
<evidence type="ECO:0000256" key="6">
    <source>
        <dbReference type="ARBA" id="ARBA00023306"/>
    </source>
</evidence>
<dbReference type="GO" id="GO:1905839">
    <property type="term" value="P:negative regulation of telomeric D-loop disassembly"/>
    <property type="evidence" value="ECO:0007669"/>
    <property type="project" value="TreeGrafter"/>
</dbReference>
<keyword evidence="5" id="KW-0539">Nucleus</keyword>
<comment type="subcellular location">
    <subcellularLocation>
        <location evidence="1">Chromosome</location>
        <location evidence="1">Telomere</location>
    </subcellularLocation>
</comment>
<evidence type="ECO:0000256" key="2">
    <source>
        <dbReference type="ARBA" id="ARBA00022454"/>
    </source>
</evidence>
<feature type="domain" description="HTH myb-type" evidence="8">
    <location>
        <begin position="186"/>
        <end position="231"/>
    </location>
</feature>
<dbReference type="Proteomes" id="UP000824540">
    <property type="component" value="Unassembled WGS sequence"/>
</dbReference>
<dbReference type="Gene3D" id="1.10.10.60">
    <property type="entry name" value="Homeodomain-like"/>
    <property type="match status" value="2"/>
</dbReference>
<dbReference type="GO" id="GO:0071532">
    <property type="term" value="F:ankyrin repeat binding"/>
    <property type="evidence" value="ECO:0007669"/>
    <property type="project" value="TreeGrafter"/>
</dbReference>
<protein>
    <recommendedName>
        <fullName evidence="11">Telomeric repeat-binding factor</fullName>
    </recommendedName>
</protein>
<dbReference type="GO" id="GO:0000783">
    <property type="term" value="C:nuclear telomere cap complex"/>
    <property type="evidence" value="ECO:0007669"/>
    <property type="project" value="TreeGrafter"/>
</dbReference>
<evidence type="ECO:0000259" key="7">
    <source>
        <dbReference type="PROSITE" id="PS50090"/>
    </source>
</evidence>
<evidence type="ECO:0000259" key="8">
    <source>
        <dbReference type="PROSITE" id="PS51294"/>
    </source>
</evidence>
<feature type="domain" description="Myb-like" evidence="7">
    <location>
        <begin position="186"/>
        <end position="231"/>
    </location>
</feature>
<dbReference type="EMBL" id="JAFBMS010000012">
    <property type="protein sequence ID" value="KAG9347938.1"/>
    <property type="molecule type" value="Genomic_DNA"/>
</dbReference>
<accession>A0A8T2PEL7</accession>
<dbReference type="GO" id="GO:0042803">
    <property type="term" value="F:protein homodimerization activity"/>
    <property type="evidence" value="ECO:0007669"/>
    <property type="project" value="InterPro"/>
</dbReference>
<feature type="domain" description="Myb-like" evidence="7">
    <location>
        <begin position="232"/>
        <end position="285"/>
    </location>
</feature>
<keyword evidence="3" id="KW-0779">Telomere</keyword>
<sequence>MESDTPEECGTTRNTDGRVAFSEVEKVARRWMIDFLFISVCRLFKEEKYLEFTQSLKSLEAMIEGSQKIGKDEKTKIELCGFLSRIVNGTKLAVQFEHNKQVTPLMSALSIWESISDVVIDKATYEKIKNLLFIQSIGVCLQQGSDTMASWVLKWLMEECQITENLKMKLSVIVNKKDAYHPFLTKWLFEEDKNLRRGVLRHGEGKWSKILQEFDFQNRTAVMLKDRWRTLKKKREKTKWLFEEDKNLRRGVLRHGEGKWSKILQEFDFQNRTAVMLKDRWRTLKKNQEKVARPHELPT</sequence>
<dbReference type="PANTHER" id="PTHR46734">
    <property type="entry name" value="TELOMERIC REPEAT-BINDING FACTOR 1 TERF1"/>
    <property type="match status" value="1"/>
</dbReference>
<comment type="caution">
    <text evidence="9">The sequence shown here is derived from an EMBL/GenBank/DDBJ whole genome shotgun (WGS) entry which is preliminary data.</text>
</comment>
<keyword evidence="4" id="KW-0238">DNA-binding</keyword>
<dbReference type="GO" id="GO:0005654">
    <property type="term" value="C:nucleoplasm"/>
    <property type="evidence" value="ECO:0007669"/>
    <property type="project" value="UniProtKB-ARBA"/>
</dbReference>
<dbReference type="InterPro" id="IPR052450">
    <property type="entry name" value="TRBD-Containing_Protein"/>
</dbReference>
<dbReference type="GO" id="GO:0007004">
    <property type="term" value="P:telomere maintenance via telomerase"/>
    <property type="evidence" value="ECO:0007669"/>
    <property type="project" value="TreeGrafter"/>
</dbReference>
<dbReference type="GO" id="GO:0008156">
    <property type="term" value="P:negative regulation of DNA replication"/>
    <property type="evidence" value="ECO:0007669"/>
    <property type="project" value="TreeGrafter"/>
</dbReference>
<dbReference type="SMART" id="SM00717">
    <property type="entry name" value="SANT"/>
    <property type="match status" value="2"/>
</dbReference>
<dbReference type="InterPro" id="IPR017930">
    <property type="entry name" value="Myb_dom"/>
</dbReference>
<dbReference type="GO" id="GO:0003720">
    <property type="term" value="F:telomerase activity"/>
    <property type="evidence" value="ECO:0007669"/>
    <property type="project" value="TreeGrafter"/>
</dbReference>
<evidence type="ECO:0000313" key="9">
    <source>
        <dbReference type="EMBL" id="KAG9347938.1"/>
    </source>
</evidence>
<dbReference type="OrthoDB" id="608866at2759"/>
<dbReference type="CDD" id="cd11660">
    <property type="entry name" value="SANT_TRF"/>
    <property type="match status" value="2"/>
</dbReference>
<evidence type="ECO:0000256" key="4">
    <source>
        <dbReference type="ARBA" id="ARBA00023125"/>
    </source>
</evidence>
<dbReference type="PANTHER" id="PTHR46734:SF1">
    <property type="entry name" value="TELOMERIC REPEAT-BINDING FACTOR 1"/>
    <property type="match status" value="1"/>
</dbReference>
<dbReference type="GO" id="GO:0098505">
    <property type="term" value="F:G-rich strand telomeric DNA binding"/>
    <property type="evidence" value="ECO:0007669"/>
    <property type="project" value="TreeGrafter"/>
</dbReference>
<gene>
    <name evidence="9" type="ORF">JZ751_003955</name>
</gene>
<evidence type="ECO:0000256" key="1">
    <source>
        <dbReference type="ARBA" id="ARBA00004574"/>
    </source>
</evidence>
<dbReference type="SUPFAM" id="SSF63600">
    <property type="entry name" value="Telomeric repeat binding factor (TRF) dimerisation domain"/>
    <property type="match status" value="1"/>
</dbReference>
<evidence type="ECO:0000256" key="3">
    <source>
        <dbReference type="ARBA" id="ARBA00022895"/>
    </source>
</evidence>
<dbReference type="FunFam" id="1.10.10.60:FF:000129">
    <property type="entry name" value="Telomeric repeat-binding factor 2"/>
    <property type="match status" value="1"/>
</dbReference>
<dbReference type="InterPro" id="IPR036507">
    <property type="entry name" value="Telomere_rpt-bd_fac_dimer_sf"/>
</dbReference>
<evidence type="ECO:0008006" key="11">
    <source>
        <dbReference type="Google" id="ProtNLM"/>
    </source>
</evidence>
<dbReference type="SUPFAM" id="SSF46689">
    <property type="entry name" value="Homeodomain-like"/>
    <property type="match status" value="2"/>
</dbReference>
<dbReference type="GO" id="GO:0008301">
    <property type="term" value="F:DNA binding, bending"/>
    <property type="evidence" value="ECO:0007669"/>
    <property type="project" value="TreeGrafter"/>
</dbReference>
<evidence type="ECO:0000256" key="5">
    <source>
        <dbReference type="ARBA" id="ARBA00023242"/>
    </source>
</evidence>
<name>A0A8T2PEL7_9TELE</name>
<feature type="domain" description="HTH myb-type" evidence="8">
    <location>
        <begin position="232"/>
        <end position="289"/>
    </location>
</feature>
<dbReference type="Pfam" id="PF08558">
    <property type="entry name" value="TRF"/>
    <property type="match status" value="1"/>
</dbReference>
<organism evidence="9 10">
    <name type="scientific">Albula glossodonta</name>
    <name type="common">roundjaw bonefish</name>
    <dbReference type="NCBI Taxonomy" id="121402"/>
    <lineage>
        <taxon>Eukaryota</taxon>
        <taxon>Metazoa</taxon>
        <taxon>Chordata</taxon>
        <taxon>Craniata</taxon>
        <taxon>Vertebrata</taxon>
        <taxon>Euteleostomi</taxon>
        <taxon>Actinopterygii</taxon>
        <taxon>Neopterygii</taxon>
        <taxon>Teleostei</taxon>
        <taxon>Albuliformes</taxon>
        <taxon>Albulidae</taxon>
        <taxon>Albula</taxon>
    </lineage>
</organism>
<dbReference type="PROSITE" id="PS50090">
    <property type="entry name" value="MYB_LIKE"/>
    <property type="match status" value="2"/>
</dbReference>
<dbReference type="InterPro" id="IPR013867">
    <property type="entry name" value="Telomere_rpt-bd_fac_dimer_dom"/>
</dbReference>
<keyword evidence="6" id="KW-0131">Cell cycle</keyword>
<dbReference type="GO" id="GO:0008017">
    <property type="term" value="F:microtubule binding"/>
    <property type="evidence" value="ECO:0007669"/>
    <property type="project" value="TreeGrafter"/>
</dbReference>
<dbReference type="InterPro" id="IPR001005">
    <property type="entry name" value="SANT/Myb"/>
</dbReference>
<dbReference type="InterPro" id="IPR009057">
    <property type="entry name" value="Homeodomain-like_sf"/>
</dbReference>
<dbReference type="Gene3D" id="1.25.40.210">
    <property type="entry name" value="Telomere repeat-binding factor, dimerisation domain"/>
    <property type="match status" value="1"/>
</dbReference>
<reference evidence="9" key="1">
    <citation type="thesis" date="2021" institute="BYU ScholarsArchive" country="Provo, UT, USA">
        <title>Applications of and Algorithms for Genome Assembly and Genomic Analyses with an Emphasis on Marine Teleosts.</title>
        <authorList>
            <person name="Pickett B.D."/>
        </authorList>
    </citation>
    <scope>NUCLEOTIDE SEQUENCE</scope>
    <source>
        <strain evidence="9">HI-2016</strain>
    </source>
</reference>
<dbReference type="AlphaFoldDB" id="A0A8T2PEL7"/>
<keyword evidence="10" id="KW-1185">Reference proteome</keyword>